<organism evidence="2 3">
    <name type="scientific">Caenorhabditis japonica</name>
    <dbReference type="NCBI Taxonomy" id="281687"/>
    <lineage>
        <taxon>Eukaryota</taxon>
        <taxon>Metazoa</taxon>
        <taxon>Ecdysozoa</taxon>
        <taxon>Nematoda</taxon>
        <taxon>Chromadorea</taxon>
        <taxon>Rhabditida</taxon>
        <taxon>Rhabditina</taxon>
        <taxon>Rhabditomorpha</taxon>
        <taxon>Rhabditoidea</taxon>
        <taxon>Rhabditidae</taxon>
        <taxon>Peloderinae</taxon>
        <taxon>Caenorhabditis</taxon>
    </lineage>
</organism>
<accession>A0A8R1ELH7</accession>
<protein>
    <submittedName>
        <fullName evidence="2">Uncharacterized protein</fullName>
    </submittedName>
</protein>
<name>A0A8R1ELH7_CAEJA</name>
<evidence type="ECO:0000256" key="1">
    <source>
        <dbReference type="SAM" id="MobiDB-lite"/>
    </source>
</evidence>
<reference evidence="2" key="2">
    <citation type="submission" date="2022-06" db="UniProtKB">
        <authorList>
            <consortium name="EnsemblMetazoa"/>
        </authorList>
    </citation>
    <scope>IDENTIFICATION</scope>
    <source>
        <strain evidence="2">DF5081</strain>
    </source>
</reference>
<dbReference type="Proteomes" id="UP000005237">
    <property type="component" value="Unassembled WGS sequence"/>
</dbReference>
<reference evidence="3" key="1">
    <citation type="submission" date="2010-08" db="EMBL/GenBank/DDBJ databases">
        <authorList>
            <consortium name="Caenorhabditis japonica Sequencing Consortium"/>
            <person name="Wilson R.K."/>
        </authorList>
    </citation>
    <scope>NUCLEOTIDE SEQUENCE [LARGE SCALE GENOMIC DNA]</scope>
    <source>
        <strain evidence="3">DF5081</strain>
    </source>
</reference>
<feature type="region of interest" description="Disordered" evidence="1">
    <location>
        <begin position="1"/>
        <end position="43"/>
    </location>
</feature>
<proteinExistence type="predicted"/>
<evidence type="ECO:0000313" key="2">
    <source>
        <dbReference type="EnsemblMetazoa" id="CJA37347.1"/>
    </source>
</evidence>
<evidence type="ECO:0000313" key="3">
    <source>
        <dbReference type="Proteomes" id="UP000005237"/>
    </source>
</evidence>
<keyword evidence="3" id="KW-1185">Reference proteome</keyword>
<dbReference type="AlphaFoldDB" id="A0A8R1ELH7"/>
<dbReference type="EnsemblMetazoa" id="CJA37347.1">
    <property type="protein sequence ID" value="CJA37347.1"/>
    <property type="gene ID" value="WBGene00213194"/>
</dbReference>
<feature type="compositionally biased region" description="Polar residues" evidence="1">
    <location>
        <begin position="33"/>
        <end position="43"/>
    </location>
</feature>
<sequence>MRRARIQIKPNIAKAAKQAVPAKSETPAAPTEPEQTQLHTQIQNDGQLAVEVQEVAVAAQLHNHHVHFGDDVVDNEQQRQHIAHNQNGSENVQQDAQNLVHHPPPFASPTHPTRLITPRSRNVSMCEDEAILQPKQ</sequence>